<dbReference type="InterPro" id="IPR050309">
    <property type="entry name" value="Type-B_Carboxylest/Lipase"/>
</dbReference>
<dbReference type="PANTHER" id="PTHR11559">
    <property type="entry name" value="CARBOXYLESTERASE"/>
    <property type="match status" value="1"/>
</dbReference>
<evidence type="ECO:0000313" key="2">
    <source>
        <dbReference type="EMBL" id="SVB57368.1"/>
    </source>
</evidence>
<dbReference type="AlphaFoldDB" id="A0A382F305"/>
<dbReference type="Pfam" id="PF00135">
    <property type="entry name" value="COesterase"/>
    <property type="match status" value="1"/>
</dbReference>
<dbReference type="Gene3D" id="3.40.50.1820">
    <property type="entry name" value="alpha/beta hydrolase"/>
    <property type="match status" value="1"/>
</dbReference>
<feature type="non-terminal residue" evidence="2">
    <location>
        <position position="363"/>
    </location>
</feature>
<sequence>MAYEKNNDASTVLGETKITGTVIQNGNGERILAWFGIPFAQPPVGDLRWKAPKEIKIDGNELDASKLPNHCVQISNFYDEIDGIEANSIIGTEDCLYLNIFISEKAKNLNKKLPVLFWIHGGGNTWGYSASKLFTSGDFVFDHDIVLVTTNYRLGPFGWFYYDGLNRNSPDPLDQTVNFGTLDTIKSLKWVNDNIESFSGDPDNITIFGESAGGRNVMALMTTSQSKDLFERGIAQSGYLGSDSLDYAQNDSRSGSNGFIKSQIKINYPKFSEEEINEFMLDKNRTTSFLRNLSSEEVISYYRIRDDAPGLIDVPNIIPDGVVIPEKGIYRAFRDGDVHDKEMIFGSTRDEDKLFMFMNDKFV</sequence>
<feature type="domain" description="Carboxylesterase type B" evidence="1">
    <location>
        <begin position="16"/>
        <end position="359"/>
    </location>
</feature>
<name>A0A382F305_9ZZZZ</name>
<gene>
    <name evidence="2" type="ORF">METZ01_LOCUS210222</name>
</gene>
<dbReference type="InterPro" id="IPR029058">
    <property type="entry name" value="AB_hydrolase_fold"/>
</dbReference>
<organism evidence="2">
    <name type="scientific">marine metagenome</name>
    <dbReference type="NCBI Taxonomy" id="408172"/>
    <lineage>
        <taxon>unclassified sequences</taxon>
        <taxon>metagenomes</taxon>
        <taxon>ecological metagenomes</taxon>
    </lineage>
</organism>
<accession>A0A382F305</accession>
<protein>
    <recommendedName>
        <fullName evidence="1">Carboxylesterase type B domain-containing protein</fullName>
    </recommendedName>
</protein>
<reference evidence="2" key="1">
    <citation type="submission" date="2018-05" db="EMBL/GenBank/DDBJ databases">
        <authorList>
            <person name="Lanie J.A."/>
            <person name="Ng W.-L."/>
            <person name="Kazmierczak K.M."/>
            <person name="Andrzejewski T.M."/>
            <person name="Davidsen T.M."/>
            <person name="Wayne K.J."/>
            <person name="Tettelin H."/>
            <person name="Glass J.I."/>
            <person name="Rusch D."/>
            <person name="Podicherti R."/>
            <person name="Tsui H.-C.T."/>
            <person name="Winkler M.E."/>
        </authorList>
    </citation>
    <scope>NUCLEOTIDE SEQUENCE</scope>
</reference>
<dbReference type="InterPro" id="IPR002018">
    <property type="entry name" value="CarbesteraseB"/>
</dbReference>
<evidence type="ECO:0000259" key="1">
    <source>
        <dbReference type="Pfam" id="PF00135"/>
    </source>
</evidence>
<dbReference type="SUPFAM" id="SSF53474">
    <property type="entry name" value="alpha/beta-Hydrolases"/>
    <property type="match status" value="1"/>
</dbReference>
<dbReference type="EMBL" id="UINC01047736">
    <property type="protein sequence ID" value="SVB57368.1"/>
    <property type="molecule type" value="Genomic_DNA"/>
</dbReference>
<proteinExistence type="predicted"/>